<dbReference type="EMBL" id="SATR01000078">
    <property type="protein sequence ID" value="TFH89339.1"/>
    <property type="molecule type" value="Genomic_DNA"/>
</dbReference>
<keyword evidence="5" id="KW-1185">Reference proteome</keyword>
<accession>A0A4Y8W8V2</accession>
<dbReference type="Pfam" id="PF07916">
    <property type="entry name" value="TraG_N"/>
    <property type="match status" value="1"/>
</dbReference>
<evidence type="ECO:0000313" key="5">
    <source>
        <dbReference type="Proteomes" id="UP000297753"/>
    </source>
</evidence>
<feature type="compositionally biased region" description="Polar residues" evidence="1">
    <location>
        <begin position="882"/>
        <end position="895"/>
    </location>
</feature>
<feature type="region of interest" description="Disordered" evidence="1">
    <location>
        <begin position="872"/>
        <end position="931"/>
    </location>
</feature>
<dbReference type="InterPro" id="IPR012931">
    <property type="entry name" value="TraG_N_Proteobacteria"/>
</dbReference>
<feature type="transmembrane region" description="Helical" evidence="2">
    <location>
        <begin position="326"/>
        <end position="354"/>
    </location>
</feature>
<protein>
    <submittedName>
        <fullName evidence="4">Conjugal transfer protein TraG</fullName>
    </submittedName>
</protein>
<feature type="transmembrane region" description="Helical" evidence="2">
    <location>
        <begin position="366"/>
        <end position="387"/>
    </location>
</feature>
<comment type="caution">
    <text evidence="4">The sequence shown here is derived from an EMBL/GenBank/DDBJ whole genome shotgun (WGS) entry which is preliminary data.</text>
</comment>
<name>A0A4Y8W8V2_9VIBR</name>
<proteinExistence type="predicted"/>
<reference evidence="4 5" key="1">
    <citation type="submission" date="2019-01" db="EMBL/GenBank/DDBJ databases">
        <title>Vibrio BEI176 sp. nov, a marine bacterium isolated from China: eastern marignal seas.</title>
        <authorList>
            <person name="Li B."/>
        </authorList>
    </citation>
    <scope>NUCLEOTIDE SEQUENCE [LARGE SCALE GENOMIC DNA]</scope>
    <source>
        <strain evidence="4 5">BEI176</strain>
    </source>
</reference>
<feature type="compositionally biased region" description="Polar residues" evidence="1">
    <location>
        <begin position="589"/>
        <end position="603"/>
    </location>
</feature>
<feature type="transmembrane region" description="Helical" evidence="2">
    <location>
        <begin position="416"/>
        <end position="435"/>
    </location>
</feature>
<feature type="region of interest" description="Disordered" evidence="1">
    <location>
        <begin position="589"/>
        <end position="608"/>
    </location>
</feature>
<feature type="domain" description="TraG N-terminal Proteobacteria" evidence="3">
    <location>
        <begin position="4"/>
        <end position="455"/>
    </location>
</feature>
<gene>
    <name evidence="4" type="ORF">ELS82_22800</name>
</gene>
<organism evidence="4 5">
    <name type="scientific">Vibrio ouci</name>
    <dbReference type="NCBI Taxonomy" id="2499078"/>
    <lineage>
        <taxon>Bacteria</taxon>
        <taxon>Pseudomonadati</taxon>
        <taxon>Pseudomonadota</taxon>
        <taxon>Gammaproteobacteria</taxon>
        <taxon>Vibrionales</taxon>
        <taxon>Vibrionaceae</taxon>
        <taxon>Vibrio</taxon>
    </lineage>
</organism>
<keyword evidence="2" id="KW-1133">Transmembrane helix</keyword>
<dbReference type="OrthoDB" id="5555296at2"/>
<dbReference type="AlphaFoldDB" id="A0A4Y8W8V2"/>
<feature type="transmembrane region" description="Helical" evidence="2">
    <location>
        <begin position="96"/>
        <end position="114"/>
    </location>
</feature>
<keyword evidence="2" id="KW-0472">Membrane</keyword>
<dbReference type="Proteomes" id="UP000297753">
    <property type="component" value="Unassembled WGS sequence"/>
</dbReference>
<evidence type="ECO:0000313" key="4">
    <source>
        <dbReference type="EMBL" id="TFH89339.1"/>
    </source>
</evidence>
<feature type="transmembrane region" description="Helical" evidence="2">
    <location>
        <begin position="30"/>
        <end position="51"/>
    </location>
</feature>
<feature type="transmembrane region" description="Helical" evidence="2">
    <location>
        <begin position="58"/>
        <end position="76"/>
    </location>
</feature>
<evidence type="ECO:0000259" key="3">
    <source>
        <dbReference type="Pfam" id="PF07916"/>
    </source>
</evidence>
<dbReference type="RefSeq" id="WP_134837488.1">
    <property type="nucleotide sequence ID" value="NZ_SATR01000078.1"/>
</dbReference>
<evidence type="ECO:0000256" key="2">
    <source>
        <dbReference type="SAM" id="Phobius"/>
    </source>
</evidence>
<evidence type="ECO:0000256" key="1">
    <source>
        <dbReference type="SAM" id="MobiDB-lite"/>
    </source>
</evidence>
<sequence length="931" mass="103293">MSLEYYVYTQGATIQRALNAVATYFESSSFASMTSIALMIGAIITMAYFFATRNTRHLYVWAIVFTLVPTFLLNQTTRMQIIDKTEPDSVYSVDNVPYLVALPTWFFSTLMVGVTESVETIFTTTRDQRYGRTGMLFGSEMFQLSRKASLRDIRERHVWDDFFRNCIVDDIEINKKYSWNQLFNAPDIFDFLSQQSMSPLRGVMLDVVSQDFKTCREIFPDIQRTFGKASAEEMELLGTYLHGSKAALYRPHVKQALENSYMSFVGVSNNAADILRHNMTINAIRSSVHGLASGGIGGVGINYAYTTNKMQQTSMWATLGLQAREFIPMMHTMMFFLFSCLGIIIGAAALIPALTKMVLTNYIKTFAYLATWPPLFAILNGLMLWGLESTSNATAQPMNGLSLSNSNALEELHLRFGYMAGFLMMAIPVLAGRILQGGIAAVQAMNYQLASMINSSNARAAEASSTGNIDFGNLQMQNHSFNNTSANKLDDNLLLRTGMATVQQSSGASITTLQNDGGRKLYNAQEAVSNPIWQAQATSMVQSSVNDQYSRALTSQKQHMDTFTDSYANSVQQSDRWNDNWSSNYSYGDAHSASTEGQITQSHSKMESAIDSISQTMGWTHDQARAYATSANAGLSIGTPGQTKLGGGFSTAVQWSTDQRLGYRAMGDEQKQALAQAMQQYNEGASSMERAGRTIEAKENRSAVEQYAHDFALNHQRLQSAASSVSASNTEVSSLHSLKSNLKSDSLRFGQDLRAPFQEYLEEKYGSNDPIIKRIMLSTQAGDLKDAYKEFDEYARSDAFHEHFGLYDHGFPSYEPSTKRDLVRLSPEQKSTAQSNASKGKEVIDEITIDMINYHGSDHLFDSDAYRNVKGSASVTGGHMQNEAQQPVTPTTNPDSDVVKTVNDHINPPAKDAADRKPHTGYQLHDSKKDN</sequence>
<keyword evidence="2" id="KW-0812">Transmembrane</keyword>